<dbReference type="OrthoDB" id="3788332at2"/>
<organism evidence="3 4">
    <name type="scientific">Nocardioides silvaticus</name>
    <dbReference type="NCBI Taxonomy" id="2201891"/>
    <lineage>
        <taxon>Bacteria</taxon>
        <taxon>Bacillati</taxon>
        <taxon>Actinomycetota</taxon>
        <taxon>Actinomycetes</taxon>
        <taxon>Propionibacteriales</taxon>
        <taxon>Nocardioidaceae</taxon>
        <taxon>Nocardioides</taxon>
    </lineage>
</organism>
<name>A0A316TEG3_9ACTN</name>
<evidence type="ECO:0000313" key="4">
    <source>
        <dbReference type="Proteomes" id="UP000245507"/>
    </source>
</evidence>
<reference evidence="3 4" key="1">
    <citation type="submission" date="2018-05" db="EMBL/GenBank/DDBJ databases">
        <title>Nocardioides silvaticus genome.</title>
        <authorList>
            <person name="Li C."/>
            <person name="Wang G."/>
        </authorList>
    </citation>
    <scope>NUCLEOTIDE SEQUENCE [LARGE SCALE GENOMIC DNA]</scope>
    <source>
        <strain evidence="3 4">CCTCC AB 2018079</strain>
    </source>
</reference>
<sequence length="168" mass="17976">MKILLSAATTALALSVLAGCSGDDDDSPTANDPAGASSESESGSTTPSEEPTVGTYPEFAEPDYTYVLEQTCFCPLAGPVEITVEDGEVTSAVVLKGMRGGLKKGDDAPEYLWKTLNEVIDEANDTEAFKVDVAWPEGQDWPDSVSVDRMENAVDEEVYYTVHDVEVQ</sequence>
<evidence type="ECO:0000256" key="2">
    <source>
        <dbReference type="SAM" id="SignalP"/>
    </source>
</evidence>
<gene>
    <name evidence="3" type="ORF">DJ010_18185</name>
</gene>
<evidence type="ECO:0000313" key="3">
    <source>
        <dbReference type="EMBL" id="PWN01479.1"/>
    </source>
</evidence>
<dbReference type="RefSeq" id="WP_109696387.1">
    <property type="nucleotide sequence ID" value="NZ_QGDD01000009.1"/>
</dbReference>
<dbReference type="InterPro" id="IPR046172">
    <property type="entry name" value="DUF6174"/>
</dbReference>
<evidence type="ECO:0000256" key="1">
    <source>
        <dbReference type="SAM" id="MobiDB-lite"/>
    </source>
</evidence>
<feature type="compositionally biased region" description="Low complexity" evidence="1">
    <location>
        <begin position="33"/>
        <end position="52"/>
    </location>
</feature>
<proteinExistence type="predicted"/>
<keyword evidence="2" id="KW-0732">Signal</keyword>
<evidence type="ECO:0008006" key="5">
    <source>
        <dbReference type="Google" id="ProtNLM"/>
    </source>
</evidence>
<dbReference type="PROSITE" id="PS51257">
    <property type="entry name" value="PROKAR_LIPOPROTEIN"/>
    <property type="match status" value="1"/>
</dbReference>
<protein>
    <recommendedName>
        <fullName evidence="5">Lipoprotein</fullName>
    </recommendedName>
</protein>
<dbReference type="Proteomes" id="UP000245507">
    <property type="component" value="Unassembled WGS sequence"/>
</dbReference>
<keyword evidence="4" id="KW-1185">Reference proteome</keyword>
<feature type="chain" id="PRO_5038618009" description="Lipoprotein" evidence="2">
    <location>
        <begin position="19"/>
        <end position="168"/>
    </location>
</feature>
<dbReference type="AlphaFoldDB" id="A0A316TEG3"/>
<dbReference type="Pfam" id="PF19671">
    <property type="entry name" value="DUF6174"/>
    <property type="match status" value="1"/>
</dbReference>
<feature type="region of interest" description="Disordered" evidence="1">
    <location>
        <begin position="21"/>
        <end position="57"/>
    </location>
</feature>
<dbReference type="EMBL" id="QGDD01000009">
    <property type="protein sequence ID" value="PWN01479.1"/>
    <property type="molecule type" value="Genomic_DNA"/>
</dbReference>
<feature type="signal peptide" evidence="2">
    <location>
        <begin position="1"/>
        <end position="18"/>
    </location>
</feature>
<accession>A0A316TEG3</accession>
<comment type="caution">
    <text evidence="3">The sequence shown here is derived from an EMBL/GenBank/DDBJ whole genome shotgun (WGS) entry which is preliminary data.</text>
</comment>